<dbReference type="InterPro" id="IPR049492">
    <property type="entry name" value="BD-FAE-like_dom"/>
</dbReference>
<gene>
    <name evidence="4" type="ORF">Fcan01_17074</name>
</gene>
<dbReference type="SUPFAM" id="SSF53474">
    <property type="entry name" value="alpha/beta-Hydrolases"/>
    <property type="match status" value="1"/>
</dbReference>
<proteinExistence type="predicted"/>
<reference evidence="4 5" key="1">
    <citation type="submission" date="2015-12" db="EMBL/GenBank/DDBJ databases">
        <title>The genome of Folsomia candida.</title>
        <authorList>
            <person name="Faddeeva A."/>
            <person name="Derks M.F."/>
            <person name="Anvar Y."/>
            <person name="Smit S."/>
            <person name="Van Straalen N."/>
            <person name="Roelofs D."/>
        </authorList>
    </citation>
    <scope>NUCLEOTIDE SEQUENCE [LARGE SCALE GENOMIC DNA]</scope>
    <source>
        <strain evidence="4 5">VU population</strain>
        <tissue evidence="4">Whole body</tissue>
    </source>
</reference>
<dbReference type="EMBL" id="LNIX01000012">
    <property type="protein sequence ID" value="OXA48053.1"/>
    <property type="molecule type" value="Genomic_DNA"/>
</dbReference>
<feature type="domain" description="BD-FAE-like" evidence="3">
    <location>
        <begin position="38"/>
        <end position="232"/>
    </location>
</feature>
<organism evidence="4 5">
    <name type="scientific">Folsomia candida</name>
    <name type="common">Springtail</name>
    <dbReference type="NCBI Taxonomy" id="158441"/>
    <lineage>
        <taxon>Eukaryota</taxon>
        <taxon>Metazoa</taxon>
        <taxon>Ecdysozoa</taxon>
        <taxon>Arthropoda</taxon>
        <taxon>Hexapoda</taxon>
        <taxon>Collembola</taxon>
        <taxon>Entomobryomorpha</taxon>
        <taxon>Isotomoidea</taxon>
        <taxon>Isotomidae</taxon>
        <taxon>Proisotominae</taxon>
        <taxon>Folsomia</taxon>
    </lineage>
</organism>
<dbReference type="GO" id="GO:0016787">
    <property type="term" value="F:hydrolase activity"/>
    <property type="evidence" value="ECO:0007669"/>
    <property type="project" value="UniProtKB-KW"/>
</dbReference>
<dbReference type="InterPro" id="IPR050300">
    <property type="entry name" value="GDXG_lipolytic_enzyme"/>
</dbReference>
<dbReference type="AlphaFoldDB" id="A0A226DS59"/>
<feature type="signal peptide" evidence="2">
    <location>
        <begin position="1"/>
        <end position="21"/>
    </location>
</feature>
<keyword evidence="2" id="KW-0732">Signal</keyword>
<keyword evidence="1" id="KW-0378">Hydrolase</keyword>
<dbReference type="Gene3D" id="3.40.50.1820">
    <property type="entry name" value="alpha/beta hydrolase"/>
    <property type="match status" value="1"/>
</dbReference>
<dbReference type="Pfam" id="PF20434">
    <property type="entry name" value="BD-FAE"/>
    <property type="match status" value="1"/>
</dbReference>
<dbReference type="Proteomes" id="UP000198287">
    <property type="component" value="Unassembled WGS sequence"/>
</dbReference>
<feature type="chain" id="PRO_5011991087" evidence="2">
    <location>
        <begin position="22"/>
        <end position="273"/>
    </location>
</feature>
<sequence length="273" mass="31053">MLRCYHIPAILLAFTFTLTRGSVLIPDVAYGSHPDQIMDIYLPSNDTTRVSKVAVLIHGGSWDSGDKGQMAEVVEFLETFFPEICIVNINFRHGNHSSPGFPKQLEDIDQVVTYMKNTFIQTVSFAMFGTSSGGHLAALYGYYWDKTAQNVKVIVTIVGPTDLTDPAYDTHSEWERFFNFVGPCRHQECPERYIEASPMYHVDDNSPKTIGFFGTLDYLIPPSQMYRLREKLDQAGVVNKFTLYPGGHWDNWSEENKADTVVQITQFFNGHWQ</sequence>
<name>A0A226DS59_FOLCA</name>
<protein>
    <submittedName>
        <fullName evidence="4">Putative isoprenylcysteine alpha-carbonyl methylesterase ICMEL1</fullName>
    </submittedName>
</protein>
<evidence type="ECO:0000313" key="5">
    <source>
        <dbReference type="Proteomes" id="UP000198287"/>
    </source>
</evidence>
<keyword evidence="5" id="KW-1185">Reference proteome</keyword>
<evidence type="ECO:0000259" key="3">
    <source>
        <dbReference type="Pfam" id="PF20434"/>
    </source>
</evidence>
<accession>A0A226DS59</accession>
<dbReference type="InterPro" id="IPR029058">
    <property type="entry name" value="AB_hydrolase_fold"/>
</dbReference>
<comment type="caution">
    <text evidence="4">The sequence shown here is derived from an EMBL/GenBank/DDBJ whole genome shotgun (WGS) entry which is preliminary data.</text>
</comment>
<dbReference type="PANTHER" id="PTHR48081:SF33">
    <property type="entry name" value="KYNURENINE FORMAMIDASE"/>
    <property type="match status" value="1"/>
</dbReference>
<dbReference type="OrthoDB" id="433474at2759"/>
<dbReference type="PANTHER" id="PTHR48081">
    <property type="entry name" value="AB HYDROLASE SUPERFAMILY PROTEIN C4A8.06C"/>
    <property type="match status" value="1"/>
</dbReference>
<evidence type="ECO:0000256" key="1">
    <source>
        <dbReference type="ARBA" id="ARBA00022801"/>
    </source>
</evidence>
<evidence type="ECO:0000313" key="4">
    <source>
        <dbReference type="EMBL" id="OXA48053.1"/>
    </source>
</evidence>
<evidence type="ECO:0000256" key="2">
    <source>
        <dbReference type="SAM" id="SignalP"/>
    </source>
</evidence>